<organism evidence="9 10">
    <name type="scientific">Aliivibrio wodanis</name>
    <dbReference type="NCBI Taxonomy" id="80852"/>
    <lineage>
        <taxon>Bacteria</taxon>
        <taxon>Pseudomonadati</taxon>
        <taxon>Pseudomonadota</taxon>
        <taxon>Gammaproteobacteria</taxon>
        <taxon>Vibrionales</taxon>
        <taxon>Vibrionaceae</taxon>
        <taxon>Aliivibrio</taxon>
    </lineage>
</organism>
<dbReference type="PANTHER" id="PTHR43535">
    <property type="entry name" value="PHOSPHATIDATE CYTIDYLYLTRANSFERASE"/>
    <property type="match status" value="1"/>
</dbReference>
<comment type="pathway">
    <text evidence="7">Phospholipid metabolism; CDP-diacylglycerol biosynthesis; CDP-diacylglycerol from sn-glycerol 3-phosphate: step 3/3.</text>
</comment>
<evidence type="ECO:0000256" key="8">
    <source>
        <dbReference type="SAM" id="Phobius"/>
    </source>
</evidence>
<keyword evidence="10" id="KW-1185">Reference proteome</keyword>
<dbReference type="EC" id="2.7.7.41" evidence="7"/>
<dbReference type="UniPathway" id="UPA00557">
    <property type="reaction ID" value="UER00614"/>
</dbReference>
<sequence>MSSNLIFMLIIFTCISIAMVAAFIKKESLSSEFYLRVRSWWWMLLVLTFFVLLPISFMPLFISFLALMGAKEIATVSRLNTLMTCILMASMTLPILLSYWSFYIMLITGVIGFVCILTCLFISQNGFIMGGSNKIIPILSIIILLAAFLFSFRLLLNNKDSELAMSYVLYLIFTTQFNDAIQYFVGKKFGKHQLCPTISPNKTVEGAIGGGLIVSLLATVVALSITPFSLISAMVISFTLTVLGVSGDVSVSWVKRKFGVKDMGDLLPGHGGILDRIDSLLLATPIFFFIVELLRLH</sequence>
<comment type="catalytic activity">
    <reaction evidence="7">
        <text>a 1,2-diacyl-sn-glycero-3-phosphate + CTP + H(+) = a CDP-1,2-diacyl-sn-glycerol + diphosphate</text>
        <dbReference type="Rhea" id="RHEA:16229"/>
        <dbReference type="ChEBI" id="CHEBI:15378"/>
        <dbReference type="ChEBI" id="CHEBI:33019"/>
        <dbReference type="ChEBI" id="CHEBI:37563"/>
        <dbReference type="ChEBI" id="CHEBI:58332"/>
        <dbReference type="ChEBI" id="CHEBI:58608"/>
        <dbReference type="EC" id="2.7.7.41"/>
    </reaction>
</comment>
<feature type="transmembrane region" description="Helical" evidence="8">
    <location>
        <begin position="167"/>
        <end position="185"/>
    </location>
</feature>
<evidence type="ECO:0000313" key="9">
    <source>
        <dbReference type="EMBL" id="CED57828.1"/>
    </source>
</evidence>
<feature type="transmembrane region" description="Helical" evidence="8">
    <location>
        <begin position="206"/>
        <end position="225"/>
    </location>
</feature>
<dbReference type="KEGG" id="awd:AWOD_II_1214"/>
<evidence type="ECO:0000313" key="10">
    <source>
        <dbReference type="Proteomes" id="UP000032427"/>
    </source>
</evidence>
<feature type="transmembrane region" description="Helical" evidence="8">
    <location>
        <begin position="231"/>
        <end position="254"/>
    </location>
</feature>
<dbReference type="GO" id="GO:0004605">
    <property type="term" value="F:phosphatidate cytidylyltransferase activity"/>
    <property type="evidence" value="ECO:0007669"/>
    <property type="project" value="UniProtKB-EC"/>
</dbReference>
<dbReference type="PANTHER" id="PTHR43535:SF1">
    <property type="entry name" value="PHOSPHATIDATE CYTIDYLYLTRANSFERASE"/>
    <property type="match status" value="1"/>
</dbReference>
<accession>A0A090K257</accession>
<dbReference type="PROSITE" id="PS01315">
    <property type="entry name" value="CDS"/>
    <property type="match status" value="1"/>
</dbReference>
<feature type="transmembrane region" description="Helical" evidence="8">
    <location>
        <begin position="5"/>
        <end position="24"/>
    </location>
</feature>
<dbReference type="AlphaFoldDB" id="A0A090K257"/>
<evidence type="ECO:0000256" key="2">
    <source>
        <dbReference type="ARBA" id="ARBA00010185"/>
    </source>
</evidence>
<name>A0A090K257_9GAMM</name>
<dbReference type="GO" id="GO:0016024">
    <property type="term" value="P:CDP-diacylglycerol biosynthetic process"/>
    <property type="evidence" value="ECO:0007669"/>
    <property type="project" value="UniProtKB-UniPathway"/>
</dbReference>
<dbReference type="Pfam" id="PF01148">
    <property type="entry name" value="CTP_transf_1"/>
    <property type="match status" value="1"/>
</dbReference>
<keyword evidence="5 8" id="KW-1133">Transmembrane helix</keyword>
<gene>
    <name evidence="9" type="ORF">AWOD_II_1214</name>
</gene>
<dbReference type="Proteomes" id="UP000032427">
    <property type="component" value="Chromosome 2"/>
</dbReference>
<dbReference type="OrthoDB" id="9799199at2"/>
<dbReference type="HOGENOM" id="CLU_037294_3_0_6"/>
<keyword evidence="3 7" id="KW-0808">Transferase</keyword>
<feature type="transmembrane region" description="Helical" evidence="8">
    <location>
        <begin position="103"/>
        <end position="123"/>
    </location>
</feature>
<keyword evidence="4 7" id="KW-0812">Transmembrane</keyword>
<proteinExistence type="inferred from homology"/>
<dbReference type="GeneID" id="28543714"/>
<dbReference type="PATRIC" id="fig|80852.17.peg.4020"/>
<evidence type="ECO:0000256" key="5">
    <source>
        <dbReference type="ARBA" id="ARBA00022989"/>
    </source>
</evidence>
<keyword evidence="7 9" id="KW-0548">Nucleotidyltransferase</keyword>
<dbReference type="EMBL" id="LN554847">
    <property type="protein sequence ID" value="CED57828.1"/>
    <property type="molecule type" value="Genomic_DNA"/>
</dbReference>
<feature type="transmembrane region" description="Helical" evidence="8">
    <location>
        <begin position="40"/>
        <end position="67"/>
    </location>
</feature>
<evidence type="ECO:0000256" key="7">
    <source>
        <dbReference type="RuleBase" id="RU003938"/>
    </source>
</evidence>
<dbReference type="GO" id="GO:0005886">
    <property type="term" value="C:plasma membrane"/>
    <property type="evidence" value="ECO:0007669"/>
    <property type="project" value="TreeGrafter"/>
</dbReference>
<protein>
    <recommendedName>
        <fullName evidence="7">Phosphatidate cytidylyltransferase</fullName>
        <ecNumber evidence="7">2.7.7.41</ecNumber>
    </recommendedName>
</protein>
<evidence type="ECO:0000256" key="1">
    <source>
        <dbReference type="ARBA" id="ARBA00004141"/>
    </source>
</evidence>
<dbReference type="STRING" id="80852.AWOD_II_1214"/>
<comment type="similarity">
    <text evidence="2 7">Belongs to the CDS family.</text>
</comment>
<feature type="transmembrane region" description="Helical" evidence="8">
    <location>
        <begin position="79"/>
        <end position="97"/>
    </location>
</feature>
<feature type="transmembrane region" description="Helical" evidence="8">
    <location>
        <begin position="135"/>
        <end position="155"/>
    </location>
</feature>
<dbReference type="GO" id="GO:0009273">
    <property type="term" value="P:peptidoglycan-based cell wall biogenesis"/>
    <property type="evidence" value="ECO:0007669"/>
    <property type="project" value="TreeGrafter"/>
</dbReference>
<comment type="subcellular location">
    <subcellularLocation>
        <location evidence="1">Membrane</location>
        <topology evidence="1">Multi-pass membrane protein</topology>
    </subcellularLocation>
</comment>
<evidence type="ECO:0000256" key="4">
    <source>
        <dbReference type="ARBA" id="ARBA00022692"/>
    </source>
</evidence>
<evidence type="ECO:0000256" key="6">
    <source>
        <dbReference type="ARBA" id="ARBA00023136"/>
    </source>
</evidence>
<keyword evidence="6 8" id="KW-0472">Membrane</keyword>
<reference evidence="10" key="1">
    <citation type="submission" date="2014-09" db="EMBL/GenBank/DDBJ databases">
        <authorList>
            <person name="Hjerde E."/>
        </authorList>
    </citation>
    <scope>NUCLEOTIDE SEQUENCE [LARGE SCALE GENOMIC DNA]</scope>
    <source>
        <strain evidence="10">06/09/139</strain>
    </source>
</reference>
<evidence type="ECO:0000256" key="3">
    <source>
        <dbReference type="ARBA" id="ARBA00022679"/>
    </source>
</evidence>
<dbReference type="InterPro" id="IPR000374">
    <property type="entry name" value="PC_trans"/>
</dbReference>